<name>A0A2V3PRK9_9BACT</name>
<protein>
    <recommendedName>
        <fullName evidence="4">Nuclear transport factor 2 family protein</fullName>
    </recommendedName>
</protein>
<dbReference type="RefSeq" id="WP_110310293.1">
    <property type="nucleotide sequence ID" value="NZ_QICL01000008.1"/>
</dbReference>
<dbReference type="EMBL" id="QICL01000008">
    <property type="protein sequence ID" value="PXV65013.1"/>
    <property type="molecule type" value="Genomic_DNA"/>
</dbReference>
<evidence type="ECO:0000313" key="2">
    <source>
        <dbReference type="EMBL" id="PXV65013.1"/>
    </source>
</evidence>
<dbReference type="AlphaFoldDB" id="A0A2V3PRK9"/>
<sequence>MNIDKLPHILLLLFVFAAPCSLNAQNNVSVTINDGLNNGLLKNNAEESIGNLLTEINTAQSENRALNLSKCNLSQRAVESLAMLWENVPFRCIDIEIVERAIQNGSEYQIRNIPLILKPMDGAMNDDEYQEVVVSFDANGQITSFYLTLALNLYMNVMKSNLEVTDLRRRQLILDYVEQFRTAYNTKDISFLTQIFSDDALIITGNVIQSYKLDGQYETRVTYKKQSKQEYLNNLKNIFRAKKYIKVIFNDIKVVQAKNPNYYGVLLHQGWTSDNYHDTGYVFLLWDFSNEDAPKIHVRTWQPDYLDKAQTQKLPEDEIFSLSDFDL</sequence>
<keyword evidence="3" id="KW-1185">Reference proteome</keyword>
<dbReference type="Proteomes" id="UP000247973">
    <property type="component" value="Unassembled WGS sequence"/>
</dbReference>
<feature type="signal peptide" evidence="1">
    <location>
        <begin position="1"/>
        <end position="24"/>
    </location>
</feature>
<feature type="chain" id="PRO_5016173676" description="Nuclear transport factor 2 family protein" evidence="1">
    <location>
        <begin position="25"/>
        <end position="327"/>
    </location>
</feature>
<evidence type="ECO:0000313" key="3">
    <source>
        <dbReference type="Proteomes" id="UP000247973"/>
    </source>
</evidence>
<reference evidence="2 3" key="1">
    <citation type="submission" date="2018-03" db="EMBL/GenBank/DDBJ databases">
        <title>Genomic Encyclopedia of Archaeal and Bacterial Type Strains, Phase II (KMG-II): from individual species to whole genera.</title>
        <authorList>
            <person name="Goeker M."/>
        </authorList>
    </citation>
    <scope>NUCLEOTIDE SEQUENCE [LARGE SCALE GENOMIC DNA]</scope>
    <source>
        <strain evidence="2 3">DSM 100214</strain>
    </source>
</reference>
<dbReference type="InterPro" id="IPR032710">
    <property type="entry name" value="NTF2-like_dom_sf"/>
</dbReference>
<keyword evidence="1" id="KW-0732">Signal</keyword>
<comment type="caution">
    <text evidence="2">The sequence shown here is derived from an EMBL/GenBank/DDBJ whole genome shotgun (WGS) entry which is preliminary data.</text>
</comment>
<evidence type="ECO:0000256" key="1">
    <source>
        <dbReference type="SAM" id="SignalP"/>
    </source>
</evidence>
<organism evidence="2 3">
    <name type="scientific">Dysgonomonas alginatilytica</name>
    <dbReference type="NCBI Taxonomy" id="1605892"/>
    <lineage>
        <taxon>Bacteria</taxon>
        <taxon>Pseudomonadati</taxon>
        <taxon>Bacteroidota</taxon>
        <taxon>Bacteroidia</taxon>
        <taxon>Bacteroidales</taxon>
        <taxon>Dysgonomonadaceae</taxon>
        <taxon>Dysgonomonas</taxon>
    </lineage>
</organism>
<evidence type="ECO:0008006" key="4">
    <source>
        <dbReference type="Google" id="ProtNLM"/>
    </source>
</evidence>
<dbReference type="OrthoDB" id="1030920at2"/>
<proteinExistence type="predicted"/>
<dbReference type="SUPFAM" id="SSF54427">
    <property type="entry name" value="NTF2-like"/>
    <property type="match status" value="1"/>
</dbReference>
<gene>
    <name evidence="2" type="ORF">CLV62_10811</name>
</gene>
<accession>A0A2V3PRK9</accession>